<gene>
    <name evidence="7" type="ORF">ISU10_00795</name>
</gene>
<dbReference type="AlphaFoldDB" id="A0A930VLY6"/>
<feature type="transmembrane region" description="Helical" evidence="6">
    <location>
        <begin position="130"/>
        <end position="150"/>
    </location>
</feature>
<dbReference type="GO" id="GO:0016020">
    <property type="term" value="C:membrane"/>
    <property type="evidence" value="ECO:0007669"/>
    <property type="project" value="UniProtKB-SubCell"/>
</dbReference>
<comment type="similarity">
    <text evidence="2">Belongs to the TerC family.</text>
</comment>
<keyword evidence="5 6" id="KW-0472">Membrane</keyword>
<keyword evidence="8" id="KW-1185">Reference proteome</keyword>
<evidence type="ECO:0000256" key="3">
    <source>
        <dbReference type="ARBA" id="ARBA00022692"/>
    </source>
</evidence>
<feature type="transmembrane region" description="Helical" evidence="6">
    <location>
        <begin position="253"/>
        <end position="273"/>
    </location>
</feature>
<dbReference type="RefSeq" id="WP_194694448.1">
    <property type="nucleotide sequence ID" value="NZ_JADKPO010000001.1"/>
</dbReference>
<sequence length="329" mass="35219">MHTAVAPQVWVATVLLLAGLVTLDLVMLARRPGSLTLAHSVRWVIAYVLAAVLFGVALATWGPPDTGTEFFAGYVTEYSLSVDNLFVFLLIMAKFDVPANAQDKVLLIGIVFSMLLRGTFITGGSVLVSAASWSFLVFGLLLIYTAIGLLRGDDGPDEYEEFRLLRALRRAVPISDTYDADRLRVTVAGATMWSPIVVAVGAIALADVVFALDSIPAIFGLTRDPYVILSANAFALLGLRQLFFLVEGLLDRLVFLSYGLALILGFIGLKLVAEGLHGSHVEHVGPVEVPVIGIGPSLIFIIVVLTIVSAASLLKRVPAEADLTDLSED</sequence>
<accession>A0A930VLY6</accession>
<reference evidence="7" key="1">
    <citation type="submission" date="2020-11" db="EMBL/GenBank/DDBJ databases">
        <title>Nocardioides cynanchi sp. nov., isolated from soil of rhizosphere of Cynanchum wilfordii.</title>
        <authorList>
            <person name="Lee J.-S."/>
            <person name="Suh M.K."/>
            <person name="Kim J.-S."/>
        </authorList>
    </citation>
    <scope>NUCLEOTIDE SEQUENCE</scope>
    <source>
        <strain evidence="7">KCTC 19276</strain>
    </source>
</reference>
<name>A0A930VLY6_9ACTN</name>
<evidence type="ECO:0000256" key="5">
    <source>
        <dbReference type="ARBA" id="ARBA00023136"/>
    </source>
</evidence>
<feature type="transmembrane region" description="Helical" evidence="6">
    <location>
        <begin position="71"/>
        <end position="93"/>
    </location>
</feature>
<keyword evidence="3 6" id="KW-0812">Transmembrane</keyword>
<protein>
    <submittedName>
        <fullName evidence="7">TerC/Alx family metal homeostasis membrane protein</fullName>
    </submittedName>
</protein>
<feature type="transmembrane region" description="Helical" evidence="6">
    <location>
        <begin position="226"/>
        <end position="246"/>
    </location>
</feature>
<feature type="transmembrane region" description="Helical" evidence="6">
    <location>
        <begin position="41"/>
        <end position="59"/>
    </location>
</feature>
<feature type="transmembrane region" description="Helical" evidence="6">
    <location>
        <begin position="293"/>
        <end position="314"/>
    </location>
</feature>
<dbReference type="PANTHER" id="PTHR30238">
    <property type="entry name" value="MEMBRANE BOUND PREDICTED REDOX MODULATOR"/>
    <property type="match status" value="1"/>
</dbReference>
<dbReference type="PANTHER" id="PTHR30238:SF0">
    <property type="entry name" value="THYLAKOID MEMBRANE PROTEIN TERC, CHLOROPLASTIC"/>
    <property type="match status" value="1"/>
</dbReference>
<dbReference type="Proteomes" id="UP000660668">
    <property type="component" value="Unassembled WGS sequence"/>
</dbReference>
<evidence type="ECO:0000256" key="1">
    <source>
        <dbReference type="ARBA" id="ARBA00004141"/>
    </source>
</evidence>
<keyword evidence="4 6" id="KW-1133">Transmembrane helix</keyword>
<feature type="transmembrane region" description="Helical" evidence="6">
    <location>
        <begin position="105"/>
        <end position="124"/>
    </location>
</feature>
<comment type="subcellular location">
    <subcellularLocation>
        <location evidence="1">Membrane</location>
        <topology evidence="1">Multi-pass membrane protein</topology>
    </subcellularLocation>
</comment>
<feature type="transmembrane region" description="Helical" evidence="6">
    <location>
        <begin position="185"/>
        <end position="206"/>
    </location>
</feature>
<evidence type="ECO:0000313" key="8">
    <source>
        <dbReference type="Proteomes" id="UP000660668"/>
    </source>
</evidence>
<dbReference type="InterPro" id="IPR005496">
    <property type="entry name" value="Integral_membrane_TerC"/>
</dbReference>
<dbReference type="Pfam" id="PF03741">
    <property type="entry name" value="TerC"/>
    <property type="match status" value="1"/>
</dbReference>
<evidence type="ECO:0000256" key="6">
    <source>
        <dbReference type="SAM" id="Phobius"/>
    </source>
</evidence>
<dbReference type="EMBL" id="JADKPO010000001">
    <property type="protein sequence ID" value="MBF4766300.1"/>
    <property type="molecule type" value="Genomic_DNA"/>
</dbReference>
<dbReference type="NCBIfam" id="TIGR03718">
    <property type="entry name" value="R_switched_Alx"/>
    <property type="match status" value="1"/>
</dbReference>
<feature type="transmembrane region" description="Helical" evidence="6">
    <location>
        <begin position="6"/>
        <end position="29"/>
    </location>
</feature>
<evidence type="ECO:0000256" key="2">
    <source>
        <dbReference type="ARBA" id="ARBA00007511"/>
    </source>
</evidence>
<proteinExistence type="inferred from homology"/>
<organism evidence="7 8">
    <name type="scientific">Nocardioides agariphilus</name>
    <dbReference type="NCBI Taxonomy" id="433664"/>
    <lineage>
        <taxon>Bacteria</taxon>
        <taxon>Bacillati</taxon>
        <taxon>Actinomycetota</taxon>
        <taxon>Actinomycetes</taxon>
        <taxon>Propionibacteriales</taxon>
        <taxon>Nocardioidaceae</taxon>
        <taxon>Nocardioides</taxon>
    </lineage>
</organism>
<evidence type="ECO:0000313" key="7">
    <source>
        <dbReference type="EMBL" id="MBF4766300.1"/>
    </source>
</evidence>
<comment type="caution">
    <text evidence="7">The sequence shown here is derived from an EMBL/GenBank/DDBJ whole genome shotgun (WGS) entry which is preliminary data.</text>
</comment>
<evidence type="ECO:0000256" key="4">
    <source>
        <dbReference type="ARBA" id="ARBA00022989"/>
    </source>
</evidence>
<dbReference type="InterPro" id="IPR022369">
    <property type="entry name" value="Integral_membrane_TerC_rswitch"/>
</dbReference>